<evidence type="ECO:0000256" key="1">
    <source>
        <dbReference type="SAM" id="Phobius"/>
    </source>
</evidence>
<evidence type="ECO:0000256" key="2">
    <source>
        <dbReference type="SAM" id="SignalP"/>
    </source>
</evidence>
<sequence length="517" mass="56639">MWWTAFSFLIVFSVPSASHLTLQRSSLPTSAIQLSQVDRRISALSSRENIPPISIQVYDPSECQGATTEKLASLQTQGRREFQKLKSQFTETYGKCEKVSKEMLSNAVAKPALAFLRLSSVLGDSAAWVNIGIAILEFAAISTPYGAGVVLGIAIFGLLVSLANLAYQYHMKNDPEFLAKMNAMEVLLEKTCAELQRDAEEEIAKLEPLYGEEFNAATCTSRAVMTFEDIDTEFAARTQRKDLARKFNIAFPGQIDQFFTYFDRASNIVAGVFNGIGLGMALQEAGLAAFQVLYTWAGPSADTVAWLAGEKGLELFSGLKKGLEGLMSAGTSLFHGVSAMIKQRQSLASTETALTAKFAQNFLNKYTDLWKECNGVVFLVILVCDAQGRREGMTPVDARLLYRATGGGVLSDETDQVELTSNNLWAEPHHHPTPKRSIVSSMIRKVREVFAKTVLGKKDATIVDECEKPLATRCKHCVDISEERDSAKRSILSAVQEAGGGRIDKVGNKCFVYGEQA</sequence>
<feature type="chain" id="PRO_5005188508" description="SMODS and SLOG-associating 2TM effector domain-containing protein" evidence="2">
    <location>
        <begin position="20"/>
        <end position="517"/>
    </location>
</feature>
<keyword evidence="1" id="KW-0472">Membrane</keyword>
<name>A0A0G4EZ52_9ALVE</name>
<evidence type="ECO:0000313" key="3">
    <source>
        <dbReference type="EMBL" id="CEM04474.1"/>
    </source>
</evidence>
<feature type="signal peptide" evidence="2">
    <location>
        <begin position="1"/>
        <end position="19"/>
    </location>
</feature>
<gene>
    <name evidence="3" type="ORF">Cvel_14304</name>
</gene>
<reference evidence="3" key="1">
    <citation type="submission" date="2014-11" db="EMBL/GenBank/DDBJ databases">
        <authorList>
            <person name="Otto D Thomas"/>
            <person name="Naeem Raeece"/>
        </authorList>
    </citation>
    <scope>NUCLEOTIDE SEQUENCE</scope>
</reference>
<accession>A0A0G4EZ52</accession>
<dbReference type="EMBL" id="CDMZ01000013">
    <property type="protein sequence ID" value="CEM04474.1"/>
    <property type="molecule type" value="Genomic_DNA"/>
</dbReference>
<dbReference type="AlphaFoldDB" id="A0A0G4EZ52"/>
<keyword evidence="1" id="KW-0812">Transmembrane</keyword>
<protein>
    <recommendedName>
        <fullName evidence="4">SMODS and SLOG-associating 2TM effector domain-containing protein</fullName>
    </recommendedName>
</protein>
<evidence type="ECO:0008006" key="4">
    <source>
        <dbReference type="Google" id="ProtNLM"/>
    </source>
</evidence>
<organism evidence="3">
    <name type="scientific">Chromera velia CCMP2878</name>
    <dbReference type="NCBI Taxonomy" id="1169474"/>
    <lineage>
        <taxon>Eukaryota</taxon>
        <taxon>Sar</taxon>
        <taxon>Alveolata</taxon>
        <taxon>Colpodellida</taxon>
        <taxon>Chromeraceae</taxon>
        <taxon>Chromera</taxon>
    </lineage>
</organism>
<keyword evidence="1" id="KW-1133">Transmembrane helix</keyword>
<feature type="transmembrane region" description="Helical" evidence="1">
    <location>
        <begin position="145"/>
        <end position="167"/>
    </location>
</feature>
<proteinExistence type="predicted"/>
<dbReference type="VEuPathDB" id="CryptoDB:Cvel_14304"/>
<keyword evidence="2" id="KW-0732">Signal</keyword>